<organism evidence="6 7">
    <name type="scientific">Paraburkholderia terricola</name>
    <dbReference type="NCBI Taxonomy" id="169427"/>
    <lineage>
        <taxon>Bacteria</taxon>
        <taxon>Pseudomonadati</taxon>
        <taxon>Pseudomonadota</taxon>
        <taxon>Betaproteobacteria</taxon>
        <taxon>Burkholderiales</taxon>
        <taxon>Burkholderiaceae</taxon>
        <taxon>Paraburkholderia</taxon>
    </lineage>
</organism>
<dbReference type="EMBL" id="JAVDRP010000001">
    <property type="protein sequence ID" value="MDR6406877.1"/>
    <property type="molecule type" value="Genomic_DNA"/>
</dbReference>
<dbReference type="NCBIfam" id="TIGR02107">
    <property type="entry name" value="PQQ_syn_pqqA"/>
    <property type="match status" value="1"/>
</dbReference>
<comment type="pathway">
    <text evidence="1 5">Cofactor biosynthesis; pyrroloquinoline quinone biosynthesis.</text>
</comment>
<evidence type="ECO:0000313" key="7">
    <source>
        <dbReference type="Proteomes" id="UP001264340"/>
    </source>
</evidence>
<reference evidence="6 7" key="1">
    <citation type="submission" date="2023-07" db="EMBL/GenBank/DDBJ databases">
        <title>Sorghum-associated microbial communities from plants grown in Nebraska, USA.</title>
        <authorList>
            <person name="Schachtman D."/>
        </authorList>
    </citation>
    <scope>NUCLEOTIDE SEQUENCE [LARGE SCALE GENOMIC DNA]</scope>
    <source>
        <strain evidence="6 7">DS1316</strain>
    </source>
</reference>
<gene>
    <name evidence="5" type="primary">pqqA</name>
    <name evidence="6" type="ORF">J2804_000265</name>
</gene>
<evidence type="ECO:0000256" key="3">
    <source>
        <dbReference type="ARBA" id="ARBA00015086"/>
    </source>
</evidence>
<dbReference type="Proteomes" id="UP001264340">
    <property type="component" value="Unassembled WGS sequence"/>
</dbReference>
<proteinExistence type="inferred from homology"/>
<protein>
    <recommendedName>
        <fullName evidence="3 5">Coenzyme PQQ synthesis protein A</fullName>
    </recommendedName>
    <alternativeName>
        <fullName evidence="5">Pyrroloquinoline quinone biosynthesis protein A</fullName>
    </alternativeName>
</protein>
<dbReference type="Pfam" id="PF08042">
    <property type="entry name" value="PqqA"/>
    <property type="match status" value="1"/>
</dbReference>
<evidence type="ECO:0000256" key="2">
    <source>
        <dbReference type="ARBA" id="ARBA00009325"/>
    </source>
</evidence>
<accession>A0ABU1LJJ9</accession>
<comment type="caution">
    <text evidence="6">The sequence shown here is derived from an EMBL/GenBank/DDBJ whole genome shotgun (WGS) entry which is preliminary data.</text>
</comment>
<comment type="similarity">
    <text evidence="2 5">Belongs to the PqqA family.</text>
</comment>
<evidence type="ECO:0000256" key="4">
    <source>
        <dbReference type="ARBA" id="ARBA00022905"/>
    </source>
</evidence>
<dbReference type="HAMAP" id="MF_00656">
    <property type="entry name" value="PQQ_syn_PqqA"/>
    <property type="match status" value="1"/>
</dbReference>
<feature type="cross-link" description="Pyrroloquinoline quinone (Glu-Tyr)" evidence="5">
    <location>
        <begin position="139"/>
        <end position="143"/>
    </location>
</feature>
<comment type="function">
    <text evidence="5">Required for coenzyme pyrroloquinoline quinone (PQQ) biosynthesis. PQQ is probably formed by cross-linking a specific glutamate to a specific tyrosine residue and excising these residues from the peptide.</text>
</comment>
<keyword evidence="4 5" id="KW-0884">PQQ biosynthesis</keyword>
<keyword evidence="7" id="KW-1185">Reference proteome</keyword>
<evidence type="ECO:0000313" key="6">
    <source>
        <dbReference type="EMBL" id="MDR6406877.1"/>
    </source>
</evidence>
<sequence length="147" mass="16713">MAELTDPLSTAHHETRFHEMRFQPTPIFHATISNGVTGGQKPSNRNGTLCFGIGTLRGQRFANPHERHADAIRRMLYFARTACRPRVAVQRPAWSLRSQQRRCSPASRSVHGATMCQPHGGTHMQWTTPSYTDMRFGFEITMYIATR</sequence>
<evidence type="ECO:0000256" key="1">
    <source>
        <dbReference type="ARBA" id="ARBA00004886"/>
    </source>
</evidence>
<name>A0ABU1LJJ9_9BURK</name>
<dbReference type="InterPro" id="IPR011725">
    <property type="entry name" value="PQQ_synth_PqqA"/>
</dbReference>
<evidence type="ECO:0000256" key="5">
    <source>
        <dbReference type="HAMAP-Rule" id="MF_00656"/>
    </source>
</evidence>